<reference evidence="2 3" key="1">
    <citation type="submission" date="2016-11" db="EMBL/GenBank/DDBJ databases">
        <authorList>
            <person name="Jaros S."/>
            <person name="Januszkiewicz K."/>
            <person name="Wedrychowicz H."/>
        </authorList>
    </citation>
    <scope>NUCLEOTIDE SEQUENCE [LARGE SCALE GENOMIC DNA]</scope>
    <source>
        <strain evidence="2 3">CGMCC 4.2025</strain>
    </source>
</reference>
<proteinExistence type="predicted"/>
<feature type="region of interest" description="Disordered" evidence="1">
    <location>
        <begin position="77"/>
        <end position="112"/>
    </location>
</feature>
<feature type="compositionally biased region" description="Low complexity" evidence="1">
    <location>
        <begin position="173"/>
        <end position="187"/>
    </location>
</feature>
<sequence>MPVTTWILGTACPSGSRGCPGPSATTCWSVSPVSTVPAWSTVRCRTARPASSGSCRSPWRRWRTAAIRDTRLLSSSSTSTRAFPPIRRGDPPPEPLASTAGTGAWRRPSPAVHGWSASETGCGLLLGGCLAARPGAGEGRVMRRVGWHLSLPGMRRSGVQRLADLSLSHLAPAAGPAAGATSADPAPFWSRRRAPWRPGPSRVPDIPASRSPVPEAPDPHRSRSCRTPLEVSQRDVSVSFRHPHGHAARVPRCTRLTPHAEC</sequence>
<protein>
    <submittedName>
        <fullName evidence="2">Uncharacterized protein</fullName>
    </submittedName>
</protein>
<feature type="compositionally biased region" description="Low complexity" evidence="1">
    <location>
        <begin position="77"/>
        <end position="86"/>
    </location>
</feature>
<dbReference type="AlphaFoldDB" id="A0A1M7PQ36"/>
<organism evidence="2 3">
    <name type="scientific">Actinacidiphila paucisporea</name>
    <dbReference type="NCBI Taxonomy" id="310782"/>
    <lineage>
        <taxon>Bacteria</taxon>
        <taxon>Bacillati</taxon>
        <taxon>Actinomycetota</taxon>
        <taxon>Actinomycetes</taxon>
        <taxon>Kitasatosporales</taxon>
        <taxon>Streptomycetaceae</taxon>
        <taxon>Actinacidiphila</taxon>
    </lineage>
</organism>
<evidence type="ECO:0000313" key="2">
    <source>
        <dbReference type="EMBL" id="SHN19489.1"/>
    </source>
</evidence>
<evidence type="ECO:0000256" key="1">
    <source>
        <dbReference type="SAM" id="MobiDB-lite"/>
    </source>
</evidence>
<keyword evidence="3" id="KW-1185">Reference proteome</keyword>
<gene>
    <name evidence="2" type="ORF">SAMN05216499_1253</name>
</gene>
<feature type="region of interest" description="Disordered" evidence="1">
    <location>
        <begin position="173"/>
        <end position="243"/>
    </location>
</feature>
<name>A0A1M7PQ36_9ACTN</name>
<evidence type="ECO:0000313" key="3">
    <source>
        <dbReference type="Proteomes" id="UP000184111"/>
    </source>
</evidence>
<accession>A0A1M7PQ36</accession>
<dbReference type="Proteomes" id="UP000184111">
    <property type="component" value="Unassembled WGS sequence"/>
</dbReference>
<dbReference type="EMBL" id="FRBI01000025">
    <property type="protein sequence ID" value="SHN19489.1"/>
    <property type="molecule type" value="Genomic_DNA"/>
</dbReference>